<sequence length="360" mass="39678">MKHFHAIILAGGSGTRLWPLSTPSFPKQFLPLPTGNSMIQETLLRVAPLAPPEQTWVVTGNHMAGLVEEHLPTVPADHVLKEPMGRGSAAAIAWAAATIAQQDPDAILGIFSADHVISNVSVFRQTLHLACDLAQEGRMVTIGIKPTRPETGFGYIRFSDTVCEGHGHQACSAEKFVEKPNRETAETYLRDGHYVWNAGIFIWKASTFLAEMQEHLPDSLAKITAITEADVKEQATQLTEIWPTLENITVDYGVLEKTRNLVVIPADLGWGDVGNWDQYGALFPADEQGVHAVGDHTGFDSQNVVIFNNTERRIYTIGLEDVIVVEMDDLTVICHKNQVQRVRELAEHHRKTGQSGPLQS</sequence>
<dbReference type="Gene3D" id="3.90.550.10">
    <property type="entry name" value="Spore Coat Polysaccharide Biosynthesis Protein SpsA, Chain A"/>
    <property type="match status" value="1"/>
</dbReference>
<evidence type="ECO:0000259" key="9">
    <source>
        <dbReference type="Pfam" id="PF22640"/>
    </source>
</evidence>
<evidence type="ECO:0000256" key="6">
    <source>
        <dbReference type="ARBA" id="ARBA00023134"/>
    </source>
</evidence>
<evidence type="ECO:0000256" key="5">
    <source>
        <dbReference type="ARBA" id="ARBA00022741"/>
    </source>
</evidence>
<dbReference type="GO" id="GO:0009298">
    <property type="term" value="P:GDP-mannose biosynthetic process"/>
    <property type="evidence" value="ECO:0007669"/>
    <property type="project" value="TreeGrafter"/>
</dbReference>
<dbReference type="PANTHER" id="PTHR46390:SF1">
    <property type="entry name" value="MANNOSE-1-PHOSPHATE GUANYLYLTRANSFERASE"/>
    <property type="match status" value="1"/>
</dbReference>
<dbReference type="FunFam" id="3.90.550.10:FF:000046">
    <property type="entry name" value="Mannose-1-phosphate guanylyltransferase (GDP)"/>
    <property type="match status" value="1"/>
</dbReference>
<evidence type="ECO:0000256" key="2">
    <source>
        <dbReference type="ARBA" id="ARBA00012387"/>
    </source>
</evidence>
<proteinExistence type="inferred from homology"/>
<dbReference type="EC" id="2.7.7.13" evidence="2"/>
<dbReference type="InterPro" id="IPR054566">
    <property type="entry name" value="ManC/GMP-like_b-helix"/>
</dbReference>
<evidence type="ECO:0000259" key="8">
    <source>
        <dbReference type="Pfam" id="PF00483"/>
    </source>
</evidence>
<keyword evidence="4 10" id="KW-0548">Nucleotidyltransferase</keyword>
<dbReference type="GO" id="GO:0005525">
    <property type="term" value="F:GTP binding"/>
    <property type="evidence" value="ECO:0007669"/>
    <property type="project" value="UniProtKB-KW"/>
</dbReference>
<dbReference type="SUPFAM" id="SSF159283">
    <property type="entry name" value="Guanosine diphospho-D-mannose pyrophosphorylase/mannose-6-phosphate isomerase linker domain"/>
    <property type="match status" value="1"/>
</dbReference>
<evidence type="ECO:0000313" key="11">
    <source>
        <dbReference type="Proteomes" id="UP000612362"/>
    </source>
</evidence>
<comment type="caution">
    <text evidence="10">The sequence shown here is derived from an EMBL/GenBank/DDBJ whole genome shotgun (WGS) entry which is preliminary data.</text>
</comment>
<dbReference type="InterPro" id="IPR049577">
    <property type="entry name" value="GMPP_N"/>
</dbReference>
<dbReference type="Pfam" id="PF22640">
    <property type="entry name" value="ManC_GMP_beta-helix"/>
    <property type="match status" value="1"/>
</dbReference>
<protein>
    <recommendedName>
        <fullName evidence="2">mannose-1-phosphate guanylyltransferase</fullName>
        <ecNumber evidence="2">2.7.7.13</ecNumber>
    </recommendedName>
</protein>
<keyword evidence="6" id="KW-0342">GTP-binding</keyword>
<gene>
    <name evidence="10" type="ORF">KSX_37920</name>
</gene>
<dbReference type="RefSeq" id="WP_220194943.1">
    <property type="nucleotide sequence ID" value="NZ_BNJF01000001.1"/>
</dbReference>
<feature type="domain" description="MannoseP isomerase/GMP-like beta-helix" evidence="9">
    <location>
        <begin position="294"/>
        <end position="346"/>
    </location>
</feature>
<name>A0A8J3HXM6_9CHLR</name>
<accession>A0A8J3HXM6</accession>
<evidence type="ECO:0000256" key="1">
    <source>
        <dbReference type="ARBA" id="ARBA00006115"/>
    </source>
</evidence>
<evidence type="ECO:0000256" key="4">
    <source>
        <dbReference type="ARBA" id="ARBA00022695"/>
    </source>
</evidence>
<dbReference type="CDD" id="cd02509">
    <property type="entry name" value="GDP-M1P_Guanylyltransferase"/>
    <property type="match status" value="1"/>
</dbReference>
<evidence type="ECO:0000256" key="3">
    <source>
        <dbReference type="ARBA" id="ARBA00022679"/>
    </source>
</evidence>
<organism evidence="10 11">
    <name type="scientific">Ktedonospora formicarum</name>
    <dbReference type="NCBI Taxonomy" id="2778364"/>
    <lineage>
        <taxon>Bacteria</taxon>
        <taxon>Bacillati</taxon>
        <taxon>Chloroflexota</taxon>
        <taxon>Ktedonobacteria</taxon>
        <taxon>Ktedonobacterales</taxon>
        <taxon>Ktedonobacteraceae</taxon>
        <taxon>Ktedonospora</taxon>
    </lineage>
</organism>
<keyword evidence="3" id="KW-0808">Transferase</keyword>
<dbReference type="PANTHER" id="PTHR46390">
    <property type="entry name" value="MANNOSE-1-PHOSPHATE GUANYLYLTRANSFERASE"/>
    <property type="match status" value="1"/>
</dbReference>
<dbReference type="Proteomes" id="UP000612362">
    <property type="component" value="Unassembled WGS sequence"/>
</dbReference>
<dbReference type="SUPFAM" id="SSF53448">
    <property type="entry name" value="Nucleotide-diphospho-sugar transferases"/>
    <property type="match status" value="1"/>
</dbReference>
<dbReference type="AlphaFoldDB" id="A0A8J3HXM6"/>
<keyword evidence="11" id="KW-1185">Reference proteome</keyword>
<feature type="domain" description="Nucleotidyl transferase" evidence="8">
    <location>
        <begin position="6"/>
        <end position="287"/>
    </location>
</feature>
<dbReference type="Pfam" id="PF00483">
    <property type="entry name" value="NTP_transferase"/>
    <property type="match status" value="1"/>
</dbReference>
<comment type="catalytic activity">
    <reaction evidence="7">
        <text>alpha-D-mannose 1-phosphate + GTP + H(+) = GDP-alpha-D-mannose + diphosphate</text>
        <dbReference type="Rhea" id="RHEA:15229"/>
        <dbReference type="ChEBI" id="CHEBI:15378"/>
        <dbReference type="ChEBI" id="CHEBI:33019"/>
        <dbReference type="ChEBI" id="CHEBI:37565"/>
        <dbReference type="ChEBI" id="CHEBI:57527"/>
        <dbReference type="ChEBI" id="CHEBI:58409"/>
        <dbReference type="EC" id="2.7.7.13"/>
    </reaction>
</comment>
<evidence type="ECO:0000313" key="10">
    <source>
        <dbReference type="EMBL" id="GHO45629.1"/>
    </source>
</evidence>
<dbReference type="InterPro" id="IPR051161">
    <property type="entry name" value="Mannose-6P_isomerase_type2"/>
</dbReference>
<reference evidence="10" key="1">
    <citation type="submission" date="2020-10" db="EMBL/GenBank/DDBJ databases">
        <title>Taxonomic study of unclassified bacteria belonging to the class Ktedonobacteria.</title>
        <authorList>
            <person name="Yabe S."/>
            <person name="Wang C.M."/>
            <person name="Zheng Y."/>
            <person name="Sakai Y."/>
            <person name="Cavaletti L."/>
            <person name="Monciardini P."/>
            <person name="Donadio S."/>
        </authorList>
    </citation>
    <scope>NUCLEOTIDE SEQUENCE</scope>
    <source>
        <strain evidence="10">SOSP1-1</strain>
    </source>
</reference>
<dbReference type="GO" id="GO:0004475">
    <property type="term" value="F:mannose-1-phosphate guanylyltransferase (GTP) activity"/>
    <property type="evidence" value="ECO:0007669"/>
    <property type="project" value="UniProtKB-EC"/>
</dbReference>
<comment type="similarity">
    <text evidence="1">Belongs to the mannose-6-phosphate isomerase type 2 family.</text>
</comment>
<dbReference type="InterPro" id="IPR005835">
    <property type="entry name" value="NTP_transferase_dom"/>
</dbReference>
<dbReference type="InterPro" id="IPR029044">
    <property type="entry name" value="Nucleotide-diphossugar_trans"/>
</dbReference>
<evidence type="ECO:0000256" key="7">
    <source>
        <dbReference type="ARBA" id="ARBA00047343"/>
    </source>
</evidence>
<dbReference type="EMBL" id="BNJF01000001">
    <property type="protein sequence ID" value="GHO45629.1"/>
    <property type="molecule type" value="Genomic_DNA"/>
</dbReference>
<keyword evidence="5" id="KW-0547">Nucleotide-binding</keyword>